<feature type="domain" description="BHLH" evidence="6">
    <location>
        <begin position="156"/>
        <end position="205"/>
    </location>
</feature>
<dbReference type="InterPro" id="IPR011598">
    <property type="entry name" value="bHLH_dom"/>
</dbReference>
<dbReference type="InterPro" id="IPR045239">
    <property type="entry name" value="bHLH95_bHLH"/>
</dbReference>
<gene>
    <name evidence="7" type="ORF">CB5_LOCUS17637</name>
</gene>
<evidence type="ECO:0000256" key="3">
    <source>
        <dbReference type="ARBA" id="ARBA00023015"/>
    </source>
</evidence>
<keyword evidence="3" id="KW-0805">Transcription regulation</keyword>
<dbReference type="SUPFAM" id="SSF47459">
    <property type="entry name" value="HLH, helix-loop-helix DNA-binding domain"/>
    <property type="match status" value="1"/>
</dbReference>
<evidence type="ECO:0000259" key="6">
    <source>
        <dbReference type="PROSITE" id="PS50888"/>
    </source>
</evidence>
<proteinExistence type="inferred from homology"/>
<organism evidence="7">
    <name type="scientific">Ananas comosus var. bracteatus</name>
    <name type="common">red pineapple</name>
    <dbReference type="NCBI Taxonomy" id="296719"/>
    <lineage>
        <taxon>Eukaryota</taxon>
        <taxon>Viridiplantae</taxon>
        <taxon>Streptophyta</taxon>
        <taxon>Embryophyta</taxon>
        <taxon>Tracheophyta</taxon>
        <taxon>Spermatophyta</taxon>
        <taxon>Magnoliopsida</taxon>
        <taxon>Liliopsida</taxon>
        <taxon>Poales</taxon>
        <taxon>Bromeliaceae</taxon>
        <taxon>Bromelioideae</taxon>
        <taxon>Ananas</taxon>
    </lineage>
</organism>
<accession>A0A6V7PV12</accession>
<dbReference type="InterPro" id="IPR045843">
    <property type="entry name" value="IND-like"/>
</dbReference>
<dbReference type="CDD" id="cd11393">
    <property type="entry name" value="bHLH_AtbHLH_like"/>
    <property type="match status" value="1"/>
</dbReference>
<keyword evidence="4" id="KW-0804">Transcription</keyword>
<evidence type="ECO:0000313" key="7">
    <source>
        <dbReference type="EMBL" id="CAD1834426.1"/>
    </source>
</evidence>
<evidence type="ECO:0000256" key="5">
    <source>
        <dbReference type="ARBA" id="ARBA00023242"/>
    </source>
</evidence>
<reference evidence="7" key="1">
    <citation type="submission" date="2020-07" db="EMBL/GenBank/DDBJ databases">
        <authorList>
            <person name="Lin J."/>
        </authorList>
    </citation>
    <scope>NUCLEOTIDE SEQUENCE</scope>
</reference>
<comment type="similarity">
    <text evidence="2">Belongs to the bHLH protein family.</text>
</comment>
<dbReference type="EMBL" id="LR862152">
    <property type="protein sequence ID" value="CAD1834426.1"/>
    <property type="molecule type" value="Genomic_DNA"/>
</dbReference>
<dbReference type="AlphaFoldDB" id="A0A6V7PV12"/>
<dbReference type="GO" id="GO:0000978">
    <property type="term" value="F:RNA polymerase II cis-regulatory region sequence-specific DNA binding"/>
    <property type="evidence" value="ECO:0007669"/>
    <property type="project" value="TreeGrafter"/>
</dbReference>
<protein>
    <recommendedName>
        <fullName evidence="6">BHLH domain-containing protein</fullName>
    </recommendedName>
</protein>
<keyword evidence="5" id="KW-0539">Nucleus</keyword>
<dbReference type="PANTHER" id="PTHR16223:SF53">
    <property type="entry name" value="TRANSCRIPTION FACTOR BHLH68-LIKE"/>
    <property type="match status" value="1"/>
</dbReference>
<evidence type="ECO:0000256" key="2">
    <source>
        <dbReference type="ARBA" id="ARBA00005510"/>
    </source>
</evidence>
<sequence>MMVGGNPSWWNNMDNIKPPHQEISPLLPCSTSSAGAVASSTFVVVIIDNQGLPDPWSQMLLGGVMEEEEKCGFGLQTKKVENWEDHQLYPSGNSHVFGAKQENLERSAYLSSSTKSCVTTNSLSTNMLDFSHSKEGKRHFNQNNHLRTGSAFKKARVQASSAQSPLIKKEKLGDRISALHQLVSPFGKTDTASVLLEAIGYIRFLQALSLPYLDSGQGTPGIV</sequence>
<evidence type="ECO:0000256" key="4">
    <source>
        <dbReference type="ARBA" id="ARBA00023163"/>
    </source>
</evidence>
<comment type="subcellular location">
    <subcellularLocation>
        <location evidence="1">Nucleus</location>
    </subcellularLocation>
</comment>
<name>A0A6V7PV12_ANACO</name>
<dbReference type="InterPro" id="IPR036638">
    <property type="entry name" value="HLH_DNA-bd_sf"/>
</dbReference>
<dbReference type="PROSITE" id="PS50888">
    <property type="entry name" value="BHLH"/>
    <property type="match status" value="1"/>
</dbReference>
<dbReference type="PANTHER" id="PTHR16223">
    <property type="entry name" value="TRANSCRIPTION FACTOR BHLH83-RELATED"/>
    <property type="match status" value="1"/>
</dbReference>
<dbReference type="GO" id="GO:0005634">
    <property type="term" value="C:nucleus"/>
    <property type="evidence" value="ECO:0007669"/>
    <property type="project" value="UniProtKB-SubCell"/>
</dbReference>
<dbReference type="GO" id="GO:0046983">
    <property type="term" value="F:protein dimerization activity"/>
    <property type="evidence" value="ECO:0007669"/>
    <property type="project" value="InterPro"/>
</dbReference>
<evidence type="ECO:0000256" key="1">
    <source>
        <dbReference type="ARBA" id="ARBA00004123"/>
    </source>
</evidence>
<dbReference type="GO" id="GO:0000981">
    <property type="term" value="F:DNA-binding transcription factor activity, RNA polymerase II-specific"/>
    <property type="evidence" value="ECO:0007669"/>
    <property type="project" value="TreeGrafter"/>
</dbReference>